<gene>
    <name evidence="5" type="ORF">FHS22_006746</name>
</gene>
<feature type="domain" description="MurNAc-LAA" evidence="4">
    <location>
        <begin position="190"/>
        <end position="314"/>
    </location>
</feature>
<evidence type="ECO:0000313" key="6">
    <source>
        <dbReference type="Proteomes" id="UP000562352"/>
    </source>
</evidence>
<dbReference type="PANTHER" id="PTHR30404">
    <property type="entry name" value="N-ACETYLMURAMOYL-L-ALANINE AMIDASE"/>
    <property type="match status" value="1"/>
</dbReference>
<evidence type="ECO:0000259" key="4">
    <source>
        <dbReference type="SMART" id="SM00646"/>
    </source>
</evidence>
<dbReference type="Gene3D" id="3.40.630.40">
    <property type="entry name" value="Zn-dependent exopeptidases"/>
    <property type="match status" value="1"/>
</dbReference>
<keyword evidence="1 5" id="KW-0378">Hydrolase</keyword>
<dbReference type="GO" id="GO:0009253">
    <property type="term" value="P:peptidoglycan catabolic process"/>
    <property type="evidence" value="ECO:0007669"/>
    <property type="project" value="InterPro"/>
</dbReference>
<dbReference type="GO" id="GO:0008745">
    <property type="term" value="F:N-acetylmuramoyl-L-alanine amidase activity"/>
    <property type="evidence" value="ECO:0007669"/>
    <property type="project" value="UniProtKB-EC"/>
</dbReference>
<dbReference type="SUPFAM" id="SSF53187">
    <property type="entry name" value="Zn-dependent exopeptidases"/>
    <property type="match status" value="1"/>
</dbReference>
<proteinExistence type="predicted"/>
<evidence type="ECO:0000256" key="1">
    <source>
        <dbReference type="ARBA" id="ARBA00022801"/>
    </source>
</evidence>
<protein>
    <submittedName>
        <fullName evidence="5">N-acetylmuramoyl-L-alanine amidase</fullName>
        <ecNumber evidence="5">3.5.1.28</ecNumber>
    </submittedName>
</protein>
<dbReference type="PROSITE" id="PS51257">
    <property type="entry name" value="PROKAR_LIPOPROTEIN"/>
    <property type="match status" value="1"/>
</dbReference>
<keyword evidence="6" id="KW-1185">Reference proteome</keyword>
<accession>A0A841DFC6</accession>
<comment type="caution">
    <text evidence="5">The sequence shown here is derived from an EMBL/GenBank/DDBJ whole genome shotgun (WGS) entry which is preliminary data.</text>
</comment>
<dbReference type="AlphaFoldDB" id="A0A841DFC6"/>
<dbReference type="GO" id="GO:0030288">
    <property type="term" value="C:outer membrane-bounded periplasmic space"/>
    <property type="evidence" value="ECO:0007669"/>
    <property type="project" value="TreeGrafter"/>
</dbReference>
<dbReference type="InterPro" id="IPR002508">
    <property type="entry name" value="MurNAc-LAA_cat"/>
</dbReference>
<dbReference type="InterPro" id="IPR050695">
    <property type="entry name" value="N-acetylmuramoyl_amidase_3"/>
</dbReference>
<feature type="chain" id="PRO_5038853735" evidence="3">
    <location>
        <begin position="20"/>
        <end position="318"/>
    </location>
</feature>
<dbReference type="SMART" id="SM00646">
    <property type="entry name" value="Ami_3"/>
    <property type="match status" value="1"/>
</dbReference>
<evidence type="ECO:0000256" key="3">
    <source>
        <dbReference type="SAM" id="SignalP"/>
    </source>
</evidence>
<reference evidence="5 6" key="1">
    <citation type="submission" date="2020-08" db="EMBL/GenBank/DDBJ databases">
        <title>Genomic Encyclopedia of Type Strains, Phase III (KMG-III): the genomes of soil and plant-associated and newly described type strains.</title>
        <authorList>
            <person name="Whitman W."/>
        </authorList>
    </citation>
    <scope>NUCLEOTIDE SEQUENCE [LARGE SCALE GENOMIC DNA]</scope>
    <source>
        <strain evidence="5 6">CECT 3303</strain>
    </source>
</reference>
<evidence type="ECO:0000313" key="5">
    <source>
        <dbReference type="EMBL" id="MBB5967443.1"/>
    </source>
</evidence>
<organism evidence="5 6">
    <name type="scientific">Planomonospora venezuelensis</name>
    <dbReference type="NCBI Taxonomy" id="1999"/>
    <lineage>
        <taxon>Bacteria</taxon>
        <taxon>Bacillati</taxon>
        <taxon>Actinomycetota</taxon>
        <taxon>Actinomycetes</taxon>
        <taxon>Streptosporangiales</taxon>
        <taxon>Streptosporangiaceae</taxon>
        <taxon>Planomonospora</taxon>
    </lineage>
</organism>
<feature type="signal peptide" evidence="3">
    <location>
        <begin position="1"/>
        <end position="19"/>
    </location>
</feature>
<dbReference type="CDD" id="cd02696">
    <property type="entry name" value="MurNAc-LAA"/>
    <property type="match status" value="1"/>
</dbReference>
<dbReference type="EMBL" id="JACHJJ010000033">
    <property type="protein sequence ID" value="MBB5967443.1"/>
    <property type="molecule type" value="Genomic_DNA"/>
</dbReference>
<feature type="compositionally biased region" description="Low complexity" evidence="2">
    <location>
        <begin position="34"/>
        <end position="98"/>
    </location>
</feature>
<dbReference type="RefSeq" id="WP_338048053.1">
    <property type="nucleotide sequence ID" value="NZ_BAAAWZ010000001.1"/>
</dbReference>
<dbReference type="Pfam" id="PF01520">
    <property type="entry name" value="Amidase_3"/>
    <property type="match status" value="1"/>
</dbReference>
<feature type="region of interest" description="Disordered" evidence="2">
    <location>
        <begin position="27"/>
        <end position="100"/>
    </location>
</feature>
<evidence type="ECO:0000256" key="2">
    <source>
        <dbReference type="SAM" id="MobiDB-lite"/>
    </source>
</evidence>
<name>A0A841DFC6_PLAVE</name>
<dbReference type="Proteomes" id="UP000562352">
    <property type="component" value="Unassembled WGS sequence"/>
</dbReference>
<dbReference type="EC" id="3.5.1.28" evidence="5"/>
<keyword evidence="3" id="KW-0732">Signal</keyword>
<sequence length="318" mass="32378">MTGRAFAAALVLCGLAAAACGGSPEDVGAGPDRTAGPGTGPAATAAESSPGAGESPAPGAAEGSPGTTTPAGPSTATASGTASGTAEAPAPGGEAAGAKPLQGKVVVIDPGHNERNHRHTAEINRQVDVLTQKKACDTTGTATASGYSEAAFAWDVSLRMKRILEARGAQVRLTRSADTPYGPCITERAAIGNRPPRADAAISVHADGSATGNHGFHVIMPKKISSQTSRMVAESEKLGRAVRDSFRRGTGLPYSTYIGDRALNFRNDLGGLNLSTVPKVFIECGNMKNPAEAAKFQDAGFRKRIATALANGIQSYLR</sequence>
<dbReference type="PANTHER" id="PTHR30404:SF0">
    <property type="entry name" value="N-ACETYLMURAMOYL-L-ALANINE AMIDASE AMIC"/>
    <property type="match status" value="1"/>
</dbReference>